<dbReference type="Gene3D" id="2.10.50.10">
    <property type="entry name" value="Tumor Necrosis Factor Receptor, subunit A, domain 2"/>
    <property type="match status" value="4"/>
</dbReference>
<name>A0A665WZT4_ECHNA</name>
<feature type="domain" description="TNFR-Cys" evidence="2">
    <location>
        <begin position="63"/>
        <end position="103"/>
    </location>
</feature>
<dbReference type="FunFam" id="2.10.50.10:FF:000009">
    <property type="entry name" value="Tumor necrosis factor receptor superfamily member 14"/>
    <property type="match status" value="1"/>
</dbReference>
<keyword evidence="4" id="KW-1185">Reference proteome</keyword>
<dbReference type="PANTHER" id="PTHR46838">
    <property type="entry name" value="TUMOR NECROSIS FACTOR RECEPTOR SUPERFAMILY MEMBER 14"/>
    <property type="match status" value="1"/>
</dbReference>
<feature type="domain" description="TNFR-Cys" evidence="2">
    <location>
        <begin position="105"/>
        <end position="149"/>
    </location>
</feature>
<feature type="repeat" description="TNFR-Cys" evidence="1">
    <location>
        <begin position="1"/>
        <end position="39"/>
    </location>
</feature>
<feature type="repeat" description="TNFR-Cys" evidence="1">
    <location>
        <begin position="105"/>
        <end position="149"/>
    </location>
</feature>
<dbReference type="InterPro" id="IPR001368">
    <property type="entry name" value="TNFR/NGFR_Cys_rich_reg"/>
</dbReference>
<dbReference type="PROSITE" id="PS50050">
    <property type="entry name" value="TNFR_NGFR_2"/>
    <property type="match status" value="3"/>
</dbReference>
<proteinExistence type="predicted"/>
<dbReference type="GO" id="GO:0050829">
    <property type="term" value="P:defense response to Gram-negative bacterium"/>
    <property type="evidence" value="ECO:0007669"/>
    <property type="project" value="TreeGrafter"/>
</dbReference>
<feature type="disulfide bond" evidence="1">
    <location>
        <begin position="82"/>
        <end position="95"/>
    </location>
</feature>
<organism evidence="3 4">
    <name type="scientific">Echeneis naucrates</name>
    <name type="common">Live sharksucker</name>
    <dbReference type="NCBI Taxonomy" id="173247"/>
    <lineage>
        <taxon>Eukaryota</taxon>
        <taxon>Metazoa</taxon>
        <taxon>Chordata</taxon>
        <taxon>Craniata</taxon>
        <taxon>Vertebrata</taxon>
        <taxon>Euteleostomi</taxon>
        <taxon>Actinopterygii</taxon>
        <taxon>Neopterygii</taxon>
        <taxon>Teleostei</taxon>
        <taxon>Neoteleostei</taxon>
        <taxon>Acanthomorphata</taxon>
        <taxon>Carangaria</taxon>
        <taxon>Carangiformes</taxon>
        <taxon>Echeneidae</taxon>
        <taxon>Echeneis</taxon>
    </lineage>
</organism>
<sequence length="230" mass="24874">GTYMNQNTRLKNCLSCTNCDPGSGLRIKRSCTLKSNTVCEPLEGFYCIDSKEHSCVAAEKHTACKPGQYIKREYPTGDGLCCPMCHRGTVIQQDCTRELGTCCSPCRSGTFMNNPSGLNACFPCTPCDTDTLHGLFALQNCTSTADTVCDVLSGYLCKSLANNKGCMMAEEHSQCAPGQGIKQLGTSRTDNVCEDYFSQDVVACKLSLFHIAKAVMVITCIFPISSSLAM</sequence>
<dbReference type="GO" id="GO:0002720">
    <property type="term" value="P:positive regulation of cytokine production involved in immune response"/>
    <property type="evidence" value="ECO:0007669"/>
    <property type="project" value="TreeGrafter"/>
</dbReference>
<comment type="caution">
    <text evidence="1">Lacks conserved residue(s) required for the propagation of feature annotation.</text>
</comment>
<dbReference type="Proteomes" id="UP000472264">
    <property type="component" value="Chromosome 7"/>
</dbReference>
<evidence type="ECO:0000256" key="1">
    <source>
        <dbReference type="PROSITE-ProRule" id="PRU00206"/>
    </source>
</evidence>
<feature type="disulfide bond" evidence="1">
    <location>
        <begin position="85"/>
        <end position="103"/>
    </location>
</feature>
<dbReference type="GO" id="GO:0009897">
    <property type="term" value="C:external side of plasma membrane"/>
    <property type="evidence" value="ECO:0007669"/>
    <property type="project" value="TreeGrafter"/>
</dbReference>
<dbReference type="Pfam" id="PF00020">
    <property type="entry name" value="TNFR_c6"/>
    <property type="match status" value="2"/>
</dbReference>
<feature type="disulfide bond" evidence="1">
    <location>
        <begin position="106"/>
        <end position="121"/>
    </location>
</feature>
<reference evidence="3" key="1">
    <citation type="submission" date="2021-04" db="EMBL/GenBank/DDBJ databases">
        <authorList>
            <consortium name="Wellcome Sanger Institute Data Sharing"/>
        </authorList>
    </citation>
    <scope>NUCLEOTIDE SEQUENCE [LARGE SCALE GENOMIC DNA]</scope>
</reference>
<reference evidence="3" key="2">
    <citation type="submission" date="2025-08" db="UniProtKB">
        <authorList>
            <consortium name="Ensembl"/>
        </authorList>
    </citation>
    <scope>IDENTIFICATION</scope>
</reference>
<evidence type="ECO:0000313" key="4">
    <source>
        <dbReference type="Proteomes" id="UP000472264"/>
    </source>
</evidence>
<keyword evidence="1" id="KW-1015">Disulfide bond</keyword>
<dbReference type="GO" id="GO:0046642">
    <property type="term" value="P:negative regulation of alpha-beta T cell proliferation"/>
    <property type="evidence" value="ECO:0007669"/>
    <property type="project" value="TreeGrafter"/>
</dbReference>
<dbReference type="PANTHER" id="PTHR46838:SF1">
    <property type="entry name" value="TUMOR NECROSIS FACTOR RECEPTOR SUPERFAMILY MEMBER 14"/>
    <property type="match status" value="1"/>
</dbReference>
<protein>
    <recommendedName>
        <fullName evidence="2">TNFR-Cys domain-containing protein</fullName>
    </recommendedName>
</protein>
<reference evidence="3" key="3">
    <citation type="submission" date="2025-09" db="UniProtKB">
        <authorList>
            <consortium name="Ensembl"/>
        </authorList>
    </citation>
    <scope>IDENTIFICATION</scope>
</reference>
<dbReference type="GO" id="GO:2000406">
    <property type="term" value="P:positive regulation of T cell migration"/>
    <property type="evidence" value="ECO:0007669"/>
    <property type="project" value="TreeGrafter"/>
</dbReference>
<dbReference type="SUPFAM" id="SSF57586">
    <property type="entry name" value="TNF receptor-like"/>
    <property type="match status" value="3"/>
</dbReference>
<dbReference type="GO" id="GO:0050830">
    <property type="term" value="P:defense response to Gram-positive bacterium"/>
    <property type="evidence" value="ECO:0007669"/>
    <property type="project" value="TreeGrafter"/>
</dbReference>
<dbReference type="AlphaFoldDB" id="A0A665WZT4"/>
<evidence type="ECO:0000313" key="3">
    <source>
        <dbReference type="Ensembl" id="ENSENLP00000049212.1"/>
    </source>
</evidence>
<dbReference type="Ensembl" id="ENSENLT00000050421.1">
    <property type="protein sequence ID" value="ENSENLP00000049212.1"/>
    <property type="gene ID" value="ENSENLG00000020725.1"/>
</dbReference>
<dbReference type="SMART" id="SM00208">
    <property type="entry name" value="TNFR"/>
    <property type="match status" value="4"/>
</dbReference>
<feature type="repeat" description="TNFR-Cys" evidence="1">
    <location>
        <begin position="63"/>
        <end position="103"/>
    </location>
</feature>
<accession>A0A665WZT4</accession>
<feature type="domain" description="TNFR-Cys" evidence="2">
    <location>
        <begin position="1"/>
        <end position="39"/>
    </location>
</feature>
<evidence type="ECO:0000259" key="2">
    <source>
        <dbReference type="PROSITE" id="PS50050"/>
    </source>
</evidence>